<dbReference type="GO" id="GO:0016192">
    <property type="term" value="P:vesicle-mediated transport"/>
    <property type="evidence" value="ECO:0007669"/>
    <property type="project" value="InterPro"/>
</dbReference>
<dbReference type="Pfam" id="PF19032">
    <property type="entry name" value="Intu_longin_2"/>
    <property type="match status" value="1"/>
</dbReference>
<dbReference type="GO" id="GO:0001736">
    <property type="term" value="P:establishment of planar polarity"/>
    <property type="evidence" value="ECO:0007669"/>
    <property type="project" value="InterPro"/>
</dbReference>
<evidence type="ECO:0000259" key="5">
    <source>
        <dbReference type="Pfam" id="PF19031"/>
    </source>
</evidence>
<dbReference type="GO" id="GO:0005737">
    <property type="term" value="C:cytoplasm"/>
    <property type="evidence" value="ECO:0007669"/>
    <property type="project" value="UniProtKB-SubCell"/>
</dbReference>
<gene>
    <name evidence="8" type="ORF">MELIAE_LOCUS9350</name>
</gene>
<evidence type="ECO:0000313" key="8">
    <source>
        <dbReference type="EMBL" id="CAH0559223.1"/>
    </source>
</evidence>
<protein>
    <recommendedName>
        <fullName evidence="10">Inturned planar cell polarity effector homolog</fullName>
    </recommendedName>
</protein>
<keyword evidence="2" id="KW-0217">Developmental protein</keyword>
<proteinExistence type="predicted"/>
<keyword evidence="3" id="KW-0963">Cytoplasm</keyword>
<dbReference type="PANTHER" id="PTHR21082:SF4">
    <property type="entry name" value="PROTEIN INTURNED"/>
    <property type="match status" value="1"/>
</dbReference>
<dbReference type="EMBL" id="OV121137">
    <property type="protein sequence ID" value="CAH0559223.1"/>
    <property type="molecule type" value="Genomic_DNA"/>
</dbReference>
<feature type="domain" description="CCZ1/INTU/HSP4 first Longin" evidence="5">
    <location>
        <begin position="273"/>
        <end position="381"/>
    </location>
</feature>
<dbReference type="Pfam" id="PF19031">
    <property type="entry name" value="Intu_longin_1"/>
    <property type="match status" value="1"/>
</dbReference>
<feature type="domain" description="CCZ1/INTU/HPS4 third Longin" evidence="7">
    <location>
        <begin position="763"/>
        <end position="893"/>
    </location>
</feature>
<reference evidence="8" key="1">
    <citation type="submission" date="2021-12" db="EMBL/GenBank/DDBJ databases">
        <authorList>
            <person name="King R."/>
        </authorList>
    </citation>
    <scope>NUCLEOTIDE SEQUENCE</scope>
</reference>
<dbReference type="GO" id="GO:0060271">
    <property type="term" value="P:cilium assembly"/>
    <property type="evidence" value="ECO:0007669"/>
    <property type="project" value="InterPro"/>
</dbReference>
<feature type="domain" description="CCZ1/INTU second Longin" evidence="6">
    <location>
        <begin position="486"/>
        <end position="600"/>
    </location>
</feature>
<organism evidence="8 9">
    <name type="scientific">Brassicogethes aeneus</name>
    <name type="common">Rape pollen beetle</name>
    <name type="synonym">Meligethes aeneus</name>
    <dbReference type="NCBI Taxonomy" id="1431903"/>
    <lineage>
        <taxon>Eukaryota</taxon>
        <taxon>Metazoa</taxon>
        <taxon>Ecdysozoa</taxon>
        <taxon>Arthropoda</taxon>
        <taxon>Hexapoda</taxon>
        <taxon>Insecta</taxon>
        <taxon>Pterygota</taxon>
        <taxon>Neoptera</taxon>
        <taxon>Endopterygota</taxon>
        <taxon>Coleoptera</taxon>
        <taxon>Polyphaga</taxon>
        <taxon>Cucujiformia</taxon>
        <taxon>Nitidulidae</taxon>
        <taxon>Meligethinae</taxon>
        <taxon>Brassicogethes</taxon>
    </lineage>
</organism>
<dbReference type="InterPro" id="IPR043988">
    <property type="entry name" value="CCZ1/INTU_longin_2"/>
</dbReference>
<evidence type="ECO:0000256" key="3">
    <source>
        <dbReference type="ARBA" id="ARBA00022490"/>
    </source>
</evidence>
<evidence type="ECO:0000256" key="2">
    <source>
        <dbReference type="ARBA" id="ARBA00022473"/>
    </source>
</evidence>
<keyword evidence="9" id="KW-1185">Reference proteome</keyword>
<feature type="region of interest" description="Disordered" evidence="4">
    <location>
        <begin position="103"/>
        <end position="122"/>
    </location>
</feature>
<evidence type="ECO:0000256" key="1">
    <source>
        <dbReference type="ARBA" id="ARBA00004496"/>
    </source>
</evidence>
<dbReference type="AlphaFoldDB" id="A0A9P0FL85"/>
<name>A0A9P0FL85_BRAAE</name>
<dbReference type="PANTHER" id="PTHR21082">
    <property type="entry name" value="PROTEIN INTURNED"/>
    <property type="match status" value="1"/>
</dbReference>
<comment type="subcellular location">
    <subcellularLocation>
        <location evidence="1">Cytoplasm</location>
    </subcellularLocation>
</comment>
<evidence type="ECO:0000259" key="7">
    <source>
        <dbReference type="Pfam" id="PF19033"/>
    </source>
</evidence>
<dbReference type="Pfam" id="PF19033">
    <property type="entry name" value="Intu_longin_3"/>
    <property type="match status" value="1"/>
</dbReference>
<dbReference type="OrthoDB" id="10263272at2759"/>
<dbReference type="InterPro" id="IPR043987">
    <property type="entry name" value="CCZ1/INTU/HSP4_longin_1"/>
</dbReference>
<evidence type="ECO:0000313" key="9">
    <source>
        <dbReference type="Proteomes" id="UP001154078"/>
    </source>
</evidence>
<dbReference type="GO" id="GO:0005929">
    <property type="term" value="C:cilium"/>
    <property type="evidence" value="ECO:0007669"/>
    <property type="project" value="TreeGrafter"/>
</dbReference>
<accession>A0A9P0FL85</accession>
<dbReference type="GO" id="GO:0007399">
    <property type="term" value="P:nervous system development"/>
    <property type="evidence" value="ECO:0007669"/>
    <property type="project" value="TreeGrafter"/>
</dbReference>
<evidence type="ECO:0000259" key="6">
    <source>
        <dbReference type="Pfam" id="PF19032"/>
    </source>
</evidence>
<feature type="compositionally biased region" description="Acidic residues" evidence="4">
    <location>
        <begin position="36"/>
        <end position="46"/>
    </location>
</feature>
<dbReference type="InterPro" id="IPR039151">
    <property type="entry name" value="INTU"/>
</dbReference>
<feature type="compositionally biased region" description="Acidic residues" evidence="4">
    <location>
        <begin position="716"/>
        <end position="727"/>
    </location>
</feature>
<evidence type="ECO:0000256" key="4">
    <source>
        <dbReference type="SAM" id="MobiDB-lite"/>
    </source>
</evidence>
<feature type="region of interest" description="Disordered" evidence="4">
    <location>
        <begin position="709"/>
        <end position="734"/>
    </location>
</feature>
<dbReference type="InterPro" id="IPR043989">
    <property type="entry name" value="CCZ1/INTU/HSP4_longin_3"/>
</dbReference>
<dbReference type="Proteomes" id="UP001154078">
    <property type="component" value="Chromosome 6"/>
</dbReference>
<evidence type="ECO:0008006" key="10">
    <source>
        <dbReference type="Google" id="ProtNLM"/>
    </source>
</evidence>
<sequence>MESQKLLPQRTQQNVTNESSEDEWSEGSSCTSYYSDSDESTIPDWEPYVDDYSGELLYIECHPFVTQNKDNQKPKETVAPFSKNQLRQSTRGKFLRLIRRRESKRHSKKFPKTPDANDNNTSKVKFQDFQEGEEKDVLLEIDQENKYNLSSNVSLAESLLGLNVSTLSDGNRVMIAGFSLDSKSKNERNIKIGDWLKSINDIEVNVQNLEDILQKFINNTDVLLKLQRVAGIDVTKDPPINELNNESNFVRELLNSKGEDEQLLSQTLCKHPVGIVYINTDKLSENSGEYEDIIYCYPRPLQKNILCGSRGMFLTLNHLLDDLVRSKPKCSSMMYKKRLAHVVYTQCDKNLLLFMLPDNRASAKEIMYINNEIIRLLEFSYETLDKCFTDELKLTQVDHFFSRFFARILSSGLWATAQQFVELQSLSVKSLQVSPHQFENVMPIAPFLNLPDEAKMQIDDALTELEASDYRDWNEEPLDCQRLFTVLGSVIYHSGYLLASHLIHEDLVDVHCFCRQQGLLHLSRTEPVKSLVLWKEVFPNSCNKNKVENENVPDGRRYLLVVGSAKNLLAVIMEAGGCTEPPEENMGPDAFYVEEAQATLAHIQELGLPELADRLLSLNPGFQVASPVPLSNKRKNEFIGSISLSKSATGLKESPRKNEVTSILKRRSSDQNFVLPYNSSTSLHDDCYSEDSGSQECCSEISDESGARSRRSKCEYDEDLSDNDDFNDGSQMSNSSFDVSEIRQSLLNETEDYRPIQITAGQENVLYHFLQLDTAEGILICPPESRVQSQTLQLVLSNFRRCCQKIHSLLQNTLRFKNMPVPEMSKSLMNKSLIAIKEHGILFECPYLEEKENKKNKIVYWVIGRLIYMPHPKEVYVCYNESVPQNLVELAFKMNIGVIT</sequence>
<feature type="region of interest" description="Disordered" evidence="4">
    <location>
        <begin position="1"/>
        <end position="46"/>
    </location>
</feature>